<proteinExistence type="inferred from homology"/>
<dbReference type="PANTHER" id="PTHR30349:SF64">
    <property type="entry name" value="PROPHAGE INTEGRASE INTD-RELATED"/>
    <property type="match status" value="1"/>
</dbReference>
<accession>A0ABR5AFY3</accession>
<dbReference type="InterPro" id="IPR028259">
    <property type="entry name" value="AP2-like_int_N"/>
</dbReference>
<dbReference type="Gene3D" id="1.10.150.130">
    <property type="match status" value="1"/>
</dbReference>
<feature type="domain" description="Tyr recombinase" evidence="6">
    <location>
        <begin position="166"/>
        <end position="363"/>
    </location>
</feature>
<dbReference type="Gene3D" id="1.10.443.10">
    <property type="entry name" value="Intergrase catalytic core"/>
    <property type="match status" value="1"/>
</dbReference>
<dbReference type="PROSITE" id="PS51900">
    <property type="entry name" value="CB"/>
    <property type="match status" value="1"/>
</dbReference>
<dbReference type="InterPro" id="IPR050090">
    <property type="entry name" value="Tyrosine_recombinase_XerCD"/>
</dbReference>
<feature type="domain" description="Core-binding (CB)" evidence="7">
    <location>
        <begin position="62"/>
        <end position="145"/>
    </location>
</feature>
<dbReference type="RefSeq" id="WP_041049458.1">
    <property type="nucleotide sequence ID" value="NZ_JXAK01000040.1"/>
</dbReference>
<evidence type="ECO:0000313" key="9">
    <source>
        <dbReference type="Proteomes" id="UP000031967"/>
    </source>
</evidence>
<dbReference type="Pfam" id="PF00589">
    <property type="entry name" value="Phage_integrase"/>
    <property type="match status" value="1"/>
</dbReference>
<dbReference type="InterPro" id="IPR011010">
    <property type="entry name" value="DNA_brk_join_enz"/>
</dbReference>
<evidence type="ECO:0000259" key="6">
    <source>
        <dbReference type="PROSITE" id="PS51898"/>
    </source>
</evidence>
<dbReference type="Proteomes" id="UP000031967">
    <property type="component" value="Unassembled WGS sequence"/>
</dbReference>
<evidence type="ECO:0000256" key="3">
    <source>
        <dbReference type="ARBA" id="ARBA00023125"/>
    </source>
</evidence>
<dbReference type="InterPro" id="IPR044068">
    <property type="entry name" value="CB"/>
</dbReference>
<gene>
    <name evidence="8" type="ORF">SD70_21015</name>
</gene>
<comment type="caution">
    <text evidence="8">The sequence shown here is derived from an EMBL/GenBank/DDBJ whole genome shotgun (WGS) entry which is preliminary data.</text>
</comment>
<organism evidence="8 9">
    <name type="scientific">Gordoniibacillus kamchatkensis</name>
    <dbReference type="NCBI Taxonomy" id="1590651"/>
    <lineage>
        <taxon>Bacteria</taxon>
        <taxon>Bacillati</taxon>
        <taxon>Bacillota</taxon>
        <taxon>Bacilli</taxon>
        <taxon>Bacillales</taxon>
        <taxon>Paenibacillaceae</taxon>
        <taxon>Gordoniibacillus</taxon>
    </lineage>
</organism>
<keyword evidence="9" id="KW-1185">Reference proteome</keyword>
<dbReference type="Pfam" id="PF14659">
    <property type="entry name" value="Phage_int_SAM_3"/>
    <property type="match status" value="1"/>
</dbReference>
<keyword evidence="4" id="KW-0233">DNA recombination</keyword>
<comment type="similarity">
    <text evidence="1">Belongs to the 'phage' integrase family.</text>
</comment>
<dbReference type="CDD" id="cd01189">
    <property type="entry name" value="INT_ICEBs1_C_like"/>
    <property type="match status" value="1"/>
</dbReference>
<evidence type="ECO:0000256" key="4">
    <source>
        <dbReference type="ARBA" id="ARBA00023172"/>
    </source>
</evidence>
<evidence type="ECO:0000256" key="1">
    <source>
        <dbReference type="ARBA" id="ARBA00008857"/>
    </source>
</evidence>
<keyword evidence="2" id="KW-0229">DNA integration</keyword>
<evidence type="ECO:0000259" key="7">
    <source>
        <dbReference type="PROSITE" id="PS51900"/>
    </source>
</evidence>
<dbReference type="EMBL" id="JXAK01000040">
    <property type="protein sequence ID" value="KIL39282.1"/>
    <property type="molecule type" value="Genomic_DNA"/>
</dbReference>
<dbReference type="InterPro" id="IPR002104">
    <property type="entry name" value="Integrase_catalytic"/>
</dbReference>
<dbReference type="Pfam" id="PF14657">
    <property type="entry name" value="Arm-DNA-bind_4"/>
    <property type="match status" value="1"/>
</dbReference>
<name>A0ABR5AFY3_9BACL</name>
<dbReference type="InterPro" id="IPR013762">
    <property type="entry name" value="Integrase-like_cat_sf"/>
</dbReference>
<evidence type="ECO:0000256" key="5">
    <source>
        <dbReference type="PROSITE-ProRule" id="PRU01248"/>
    </source>
</evidence>
<dbReference type="InterPro" id="IPR010998">
    <property type="entry name" value="Integrase_recombinase_N"/>
</dbReference>
<evidence type="ECO:0000313" key="8">
    <source>
        <dbReference type="EMBL" id="KIL39282.1"/>
    </source>
</evidence>
<sequence length="375" mass="43388">MSVKKDEKRGTFYFVIDAGKDEHGKRKQIKRRGFRTEKEAKREMRKLQQQLDNNTYIKPSKMLFAEFLKEWLQSKSVKLRKITLQAYTQRVEHHIIPELGHHEIIKITTAMIEKFYIKLRTEKGLSERSILDVHKVLKSSFEAAVKRKYVSFNPVRDAETPKVSQKEMMVWDLQETSAFLNAARDNRLYIAFLLALTTGMRQSEILGLTWKDIDLENGTLTVRQTLSHDGKELSAQTKTKTSTRNISLNNKTVAELKKHKRIVTKEKLACGPLYKDLNLVVCTSNGTPVIPRNLLRSFYAIIKKAEVPKIRFHDLRHTVATLMLKEGINPKIVKEILGHSDIRITLDTYSHVLPSIHKETAQKYGDMLFGKENML</sequence>
<reference evidence="8 9" key="1">
    <citation type="submission" date="2014-12" db="EMBL/GenBank/DDBJ databases">
        <title>Draft genome sequence of Paenibacillus kamchatkensis strain B-2647.</title>
        <authorList>
            <person name="Karlyshev A.V."/>
            <person name="Kudryashova E.B."/>
        </authorList>
    </citation>
    <scope>NUCLEOTIDE SEQUENCE [LARGE SCALE GENOMIC DNA]</scope>
    <source>
        <strain evidence="8 9">VKM B-2647</strain>
    </source>
</reference>
<keyword evidence="3 5" id="KW-0238">DNA-binding</keyword>
<dbReference type="PROSITE" id="PS51898">
    <property type="entry name" value="TYR_RECOMBINASE"/>
    <property type="match status" value="1"/>
</dbReference>
<dbReference type="SUPFAM" id="SSF56349">
    <property type="entry name" value="DNA breaking-rejoining enzymes"/>
    <property type="match status" value="1"/>
</dbReference>
<evidence type="ECO:0008006" key="10">
    <source>
        <dbReference type="Google" id="ProtNLM"/>
    </source>
</evidence>
<dbReference type="PANTHER" id="PTHR30349">
    <property type="entry name" value="PHAGE INTEGRASE-RELATED"/>
    <property type="match status" value="1"/>
</dbReference>
<dbReference type="InterPro" id="IPR004107">
    <property type="entry name" value="Integrase_SAM-like_N"/>
</dbReference>
<evidence type="ECO:0000256" key="2">
    <source>
        <dbReference type="ARBA" id="ARBA00022908"/>
    </source>
</evidence>
<protein>
    <recommendedName>
        <fullName evidence="10">Site-specific integrase</fullName>
    </recommendedName>
</protein>